<feature type="signal peptide" evidence="2">
    <location>
        <begin position="1"/>
        <end position="22"/>
    </location>
</feature>
<protein>
    <submittedName>
        <fullName evidence="3">Uncharacterized protein</fullName>
    </submittedName>
</protein>
<dbReference type="EnsemblMetazoa" id="G3780.1">
    <property type="protein sequence ID" value="G3780.1:cds"/>
    <property type="gene ID" value="G3780"/>
</dbReference>
<dbReference type="Proteomes" id="UP000005408">
    <property type="component" value="Unassembled WGS sequence"/>
</dbReference>
<feature type="chain" id="PRO_5036461283" evidence="2">
    <location>
        <begin position="23"/>
        <end position="568"/>
    </location>
</feature>
<reference evidence="3" key="1">
    <citation type="submission" date="2022-08" db="UniProtKB">
        <authorList>
            <consortium name="EnsemblMetazoa"/>
        </authorList>
    </citation>
    <scope>IDENTIFICATION</scope>
    <source>
        <strain evidence="3">05x7-T-G4-1.051#20</strain>
    </source>
</reference>
<feature type="compositionally biased region" description="Low complexity" evidence="1">
    <location>
        <begin position="353"/>
        <end position="366"/>
    </location>
</feature>
<organism evidence="3 4">
    <name type="scientific">Magallana gigas</name>
    <name type="common">Pacific oyster</name>
    <name type="synonym">Crassostrea gigas</name>
    <dbReference type="NCBI Taxonomy" id="29159"/>
    <lineage>
        <taxon>Eukaryota</taxon>
        <taxon>Metazoa</taxon>
        <taxon>Spiralia</taxon>
        <taxon>Lophotrochozoa</taxon>
        <taxon>Mollusca</taxon>
        <taxon>Bivalvia</taxon>
        <taxon>Autobranchia</taxon>
        <taxon>Pteriomorphia</taxon>
        <taxon>Ostreida</taxon>
        <taxon>Ostreoidea</taxon>
        <taxon>Ostreidae</taxon>
        <taxon>Magallana</taxon>
    </lineage>
</organism>
<feature type="compositionally biased region" description="Polar residues" evidence="1">
    <location>
        <begin position="367"/>
        <end position="401"/>
    </location>
</feature>
<feature type="compositionally biased region" description="Low complexity" evidence="1">
    <location>
        <begin position="402"/>
        <end position="424"/>
    </location>
</feature>
<proteinExistence type="predicted"/>
<evidence type="ECO:0000256" key="2">
    <source>
        <dbReference type="SAM" id="SignalP"/>
    </source>
</evidence>
<dbReference type="CDD" id="cd00117">
    <property type="entry name" value="TFP"/>
    <property type="match status" value="1"/>
</dbReference>
<sequence>MQRRLGASFVFLSLGLVALVQAPGPHPPDQGHHDQRCVDAFECHCDPHAPDNMPVCEGGHCSCHHVHLCAHNHECHCDPPSPDKIPTCIDGQCTCQHTGILDADRCTHDDECHHHCEPPRPDHKPVCMDGHCSCHHTEMCTHKEECHHIHCEPPDHEPACTNGQCSCHHAGRCIHNGECHCDSPNNNPVCIDGQCSCLSIAQTTCYDNSECVGSHCTTQGLYPFCRTSLANGQSYCDCTACTDDNHCASKCGSGTSPKCNTSLAHDNICYCENIVSATQTSCHDNSDCFVSHCTIPGLHPFCRTSLANGQSYCDCTACTEDHHCASKCGSGATPKCSFSSVNGYSCSCENTMSTSTMTSTPTVSTSRLTNTKGSTTPVSQTSIRQGSSSDSTPTSANTSGKVTTVNTQTSTQTLPPSNSLSSNLTYVTVTGSDSTTSTTETTTTTNSITTVPTRAIPRRCHVCGSTTSASLCDTRTIYLGNLQTCPSGSDFCMTDIIHGAGGSVQIFKRCVTEIECKDKWLHQSSDLDYCTDYGNVLGQGHYSCHFCCTEDGCNSKLVPQKSTWYTKS</sequence>
<evidence type="ECO:0000313" key="4">
    <source>
        <dbReference type="Proteomes" id="UP000005408"/>
    </source>
</evidence>
<dbReference type="SUPFAM" id="SSF57302">
    <property type="entry name" value="Snake toxin-like"/>
    <property type="match status" value="1"/>
</dbReference>
<name>A0A8W8MSR4_MAGGI</name>
<evidence type="ECO:0000256" key="1">
    <source>
        <dbReference type="SAM" id="MobiDB-lite"/>
    </source>
</evidence>
<keyword evidence="4" id="KW-1185">Reference proteome</keyword>
<evidence type="ECO:0000313" key="3">
    <source>
        <dbReference type="EnsemblMetazoa" id="G3780.1:cds"/>
    </source>
</evidence>
<dbReference type="InterPro" id="IPR045860">
    <property type="entry name" value="Snake_toxin-like_sf"/>
</dbReference>
<dbReference type="AlphaFoldDB" id="A0A8W8MSR4"/>
<accession>A0A8W8MSR4</accession>
<feature type="region of interest" description="Disordered" evidence="1">
    <location>
        <begin position="353"/>
        <end position="424"/>
    </location>
</feature>
<keyword evidence="2" id="KW-0732">Signal</keyword>